<reference evidence="2 3" key="1">
    <citation type="submission" date="2019-02" db="EMBL/GenBank/DDBJ databases">
        <title>Deep-cultivation of Planctomycetes and their phenomic and genomic characterization uncovers novel biology.</title>
        <authorList>
            <person name="Wiegand S."/>
            <person name="Jogler M."/>
            <person name="Boedeker C."/>
            <person name="Pinto D."/>
            <person name="Vollmers J."/>
            <person name="Rivas-Marin E."/>
            <person name="Kohn T."/>
            <person name="Peeters S.H."/>
            <person name="Heuer A."/>
            <person name="Rast P."/>
            <person name="Oberbeckmann S."/>
            <person name="Bunk B."/>
            <person name="Jeske O."/>
            <person name="Meyerdierks A."/>
            <person name="Storesund J.E."/>
            <person name="Kallscheuer N."/>
            <person name="Luecker S."/>
            <person name="Lage O.M."/>
            <person name="Pohl T."/>
            <person name="Merkel B.J."/>
            <person name="Hornburger P."/>
            <person name="Mueller R.-W."/>
            <person name="Bruemmer F."/>
            <person name="Labrenz M."/>
            <person name="Spormann A.M."/>
            <person name="Op den Camp H."/>
            <person name="Overmann J."/>
            <person name="Amann R."/>
            <person name="Jetten M.S.M."/>
            <person name="Mascher T."/>
            <person name="Medema M.H."/>
            <person name="Devos D.P."/>
            <person name="Kaster A.-K."/>
            <person name="Ovreas L."/>
            <person name="Rohde M."/>
            <person name="Galperin M.Y."/>
            <person name="Jogler C."/>
        </authorList>
    </citation>
    <scope>NUCLEOTIDE SEQUENCE [LARGE SCALE GENOMIC DNA]</scope>
    <source>
        <strain evidence="2 3">Poly30</strain>
    </source>
</reference>
<feature type="region of interest" description="Disordered" evidence="1">
    <location>
        <begin position="1"/>
        <end position="30"/>
    </location>
</feature>
<evidence type="ECO:0008006" key="4">
    <source>
        <dbReference type="Google" id="ProtNLM"/>
    </source>
</evidence>
<accession>A0A518EMJ3</accession>
<dbReference type="Proteomes" id="UP000320390">
    <property type="component" value="Chromosome"/>
</dbReference>
<feature type="compositionally biased region" description="Basic and acidic residues" evidence="1">
    <location>
        <begin position="103"/>
        <end position="113"/>
    </location>
</feature>
<feature type="compositionally biased region" description="Basic residues" evidence="1">
    <location>
        <begin position="90"/>
        <end position="99"/>
    </location>
</feature>
<dbReference type="EMBL" id="CP036434">
    <property type="protein sequence ID" value="QDV05312.1"/>
    <property type="molecule type" value="Genomic_DNA"/>
</dbReference>
<protein>
    <recommendedName>
        <fullName evidence="4">Transposase</fullName>
    </recommendedName>
</protein>
<dbReference type="OrthoDB" id="290006at2"/>
<feature type="region of interest" description="Disordered" evidence="1">
    <location>
        <begin position="190"/>
        <end position="255"/>
    </location>
</feature>
<sequence>MNDTPSRPKAAGADLALGRNPPGPEADPEVMERATRRRFTAEYNAKIFQEAAKCELPGELGALLCREGLYSSHLSAWRQQPESHGLNGLKARKRGRTAKAKSSTRETELERENRQLEERLAKAVADSRDELSCVEVCDALGVSRASFYRSQRAESIETPAIESEVKPQSMQGPIRGAASYGLVSDDLRQRQTGASARPRLPEARITLSSRSPRKCHLHCSQERDLARGPLPHQSDTSPPRLEVLSVPTASPSRRP</sequence>
<feature type="region of interest" description="Disordered" evidence="1">
    <location>
        <begin position="77"/>
        <end position="113"/>
    </location>
</feature>
<proteinExistence type="predicted"/>
<dbReference type="AlphaFoldDB" id="A0A518EMJ3"/>
<keyword evidence="3" id="KW-1185">Reference proteome</keyword>
<evidence type="ECO:0000313" key="3">
    <source>
        <dbReference type="Proteomes" id="UP000320390"/>
    </source>
</evidence>
<dbReference type="RefSeq" id="WP_145194725.1">
    <property type="nucleotide sequence ID" value="NZ_CP036434.1"/>
</dbReference>
<evidence type="ECO:0000313" key="2">
    <source>
        <dbReference type="EMBL" id="QDV05312.1"/>
    </source>
</evidence>
<organism evidence="2 3">
    <name type="scientific">Saltatorellus ferox</name>
    <dbReference type="NCBI Taxonomy" id="2528018"/>
    <lineage>
        <taxon>Bacteria</taxon>
        <taxon>Pseudomonadati</taxon>
        <taxon>Planctomycetota</taxon>
        <taxon>Planctomycetia</taxon>
        <taxon>Planctomycetia incertae sedis</taxon>
        <taxon>Saltatorellus</taxon>
    </lineage>
</organism>
<gene>
    <name evidence="2" type="ORF">Poly30_08080</name>
</gene>
<evidence type="ECO:0000256" key="1">
    <source>
        <dbReference type="SAM" id="MobiDB-lite"/>
    </source>
</evidence>
<name>A0A518EMJ3_9BACT</name>